<dbReference type="GO" id="GO:0016787">
    <property type="term" value="F:hydrolase activity"/>
    <property type="evidence" value="ECO:0007669"/>
    <property type="project" value="UniProtKB-KW"/>
</dbReference>
<dbReference type="OrthoDB" id="30826at2759"/>
<dbReference type="Gene3D" id="2.40.290.10">
    <property type="match status" value="1"/>
</dbReference>
<organism evidence="14 15">
    <name type="scientific">Tribolium castaneum</name>
    <name type="common">Red flour beetle</name>
    <dbReference type="NCBI Taxonomy" id="7070"/>
    <lineage>
        <taxon>Eukaryota</taxon>
        <taxon>Metazoa</taxon>
        <taxon>Ecdysozoa</taxon>
        <taxon>Arthropoda</taxon>
        <taxon>Hexapoda</taxon>
        <taxon>Insecta</taxon>
        <taxon>Pterygota</taxon>
        <taxon>Neoptera</taxon>
        <taxon>Endopterygota</taxon>
        <taxon>Coleoptera</taxon>
        <taxon>Polyphaga</taxon>
        <taxon>Cucujiformia</taxon>
        <taxon>Tenebrionidae</taxon>
        <taxon>Tenebrionidae incertae sedis</taxon>
        <taxon>Tribolium</taxon>
    </lineage>
</organism>
<reference evidence="14 15" key="1">
    <citation type="journal article" date="2008" name="Nature">
        <title>The genome of the model beetle and pest Tribolium castaneum.</title>
        <authorList>
            <consortium name="Tribolium Genome Sequencing Consortium"/>
            <person name="Richards S."/>
            <person name="Gibbs R.A."/>
            <person name="Weinstock G.M."/>
            <person name="Brown S.J."/>
            <person name="Denell R."/>
            <person name="Beeman R.W."/>
            <person name="Gibbs R."/>
            <person name="Beeman R.W."/>
            <person name="Brown S.J."/>
            <person name="Bucher G."/>
            <person name="Friedrich M."/>
            <person name="Grimmelikhuijzen C.J."/>
            <person name="Klingler M."/>
            <person name="Lorenzen M."/>
            <person name="Richards S."/>
            <person name="Roth S."/>
            <person name="Schroder R."/>
            <person name="Tautz D."/>
            <person name="Zdobnov E.M."/>
            <person name="Muzny D."/>
            <person name="Gibbs R.A."/>
            <person name="Weinstock G.M."/>
            <person name="Attaway T."/>
            <person name="Bell S."/>
            <person name="Buhay C.J."/>
            <person name="Chandrabose M.N."/>
            <person name="Chavez D."/>
            <person name="Clerk-Blankenburg K.P."/>
            <person name="Cree A."/>
            <person name="Dao M."/>
            <person name="Davis C."/>
            <person name="Chacko J."/>
            <person name="Dinh H."/>
            <person name="Dugan-Rocha S."/>
            <person name="Fowler G."/>
            <person name="Garner T.T."/>
            <person name="Garnes J."/>
            <person name="Gnirke A."/>
            <person name="Hawes A."/>
            <person name="Hernandez J."/>
            <person name="Hines S."/>
            <person name="Holder M."/>
            <person name="Hume J."/>
            <person name="Jhangiani S.N."/>
            <person name="Joshi V."/>
            <person name="Khan Z.M."/>
            <person name="Jackson L."/>
            <person name="Kovar C."/>
            <person name="Kowis A."/>
            <person name="Lee S."/>
            <person name="Lewis L.R."/>
            <person name="Margolis J."/>
            <person name="Morgan M."/>
            <person name="Nazareth L.V."/>
            <person name="Nguyen N."/>
            <person name="Okwuonu G."/>
            <person name="Parker D."/>
            <person name="Richards S."/>
            <person name="Ruiz S.J."/>
            <person name="Santibanez J."/>
            <person name="Savard J."/>
            <person name="Scherer S.E."/>
            <person name="Schneider B."/>
            <person name="Sodergren E."/>
            <person name="Tautz D."/>
            <person name="Vattahil S."/>
            <person name="Villasana D."/>
            <person name="White C.S."/>
            <person name="Wright R."/>
            <person name="Park Y."/>
            <person name="Beeman R.W."/>
            <person name="Lord J."/>
            <person name="Oppert B."/>
            <person name="Lorenzen M."/>
            <person name="Brown S."/>
            <person name="Wang L."/>
            <person name="Savard J."/>
            <person name="Tautz D."/>
            <person name="Richards S."/>
            <person name="Weinstock G."/>
            <person name="Gibbs R.A."/>
            <person name="Liu Y."/>
            <person name="Worley K."/>
            <person name="Weinstock G."/>
            <person name="Elsik C.G."/>
            <person name="Reese J.T."/>
            <person name="Elhaik E."/>
            <person name="Landan G."/>
            <person name="Graur D."/>
            <person name="Arensburger P."/>
            <person name="Atkinson P."/>
            <person name="Beeman R.W."/>
            <person name="Beidler J."/>
            <person name="Brown S.J."/>
            <person name="Demuth J.P."/>
            <person name="Drury D.W."/>
            <person name="Du Y.Z."/>
            <person name="Fujiwara H."/>
            <person name="Lorenzen M."/>
            <person name="Maselli V."/>
            <person name="Osanai M."/>
            <person name="Park Y."/>
            <person name="Robertson H.M."/>
            <person name="Tu Z."/>
            <person name="Wang J.J."/>
            <person name="Wang S."/>
            <person name="Richards S."/>
            <person name="Song H."/>
            <person name="Zhang L."/>
            <person name="Sodergren E."/>
            <person name="Werner D."/>
            <person name="Stanke M."/>
            <person name="Morgenstern B."/>
            <person name="Solovyev V."/>
            <person name="Kosarev P."/>
            <person name="Brown G."/>
            <person name="Chen H.C."/>
            <person name="Ermolaeva O."/>
            <person name="Hlavina W."/>
            <person name="Kapustin Y."/>
            <person name="Kiryutin B."/>
            <person name="Kitts P."/>
            <person name="Maglott D."/>
            <person name="Pruitt K."/>
            <person name="Sapojnikov V."/>
            <person name="Souvorov A."/>
            <person name="Mackey A.J."/>
            <person name="Waterhouse R.M."/>
            <person name="Wyder S."/>
            <person name="Zdobnov E.M."/>
            <person name="Zdobnov E.M."/>
            <person name="Wyder S."/>
            <person name="Kriventseva E.V."/>
            <person name="Kadowaki T."/>
            <person name="Bork P."/>
            <person name="Aranda M."/>
            <person name="Bao R."/>
            <person name="Beermann A."/>
            <person name="Berns N."/>
            <person name="Bolognesi R."/>
            <person name="Bonneton F."/>
            <person name="Bopp D."/>
            <person name="Brown S.J."/>
            <person name="Bucher G."/>
            <person name="Butts T."/>
            <person name="Chaumot A."/>
            <person name="Denell R.E."/>
            <person name="Ferrier D.E."/>
            <person name="Friedrich M."/>
            <person name="Gordon C.M."/>
            <person name="Jindra M."/>
            <person name="Klingler M."/>
            <person name="Lan Q."/>
            <person name="Lattorff H.M."/>
            <person name="Laudet V."/>
            <person name="von Levetsow C."/>
            <person name="Liu Z."/>
            <person name="Lutz R."/>
            <person name="Lynch J.A."/>
            <person name="da Fonseca R.N."/>
            <person name="Posnien N."/>
            <person name="Reuter R."/>
            <person name="Roth S."/>
            <person name="Savard J."/>
            <person name="Schinko J.B."/>
            <person name="Schmitt C."/>
            <person name="Schoppmeier M."/>
            <person name="Schroder R."/>
            <person name="Shippy T.D."/>
            <person name="Simonnet F."/>
            <person name="Marques-Souza H."/>
            <person name="Tautz D."/>
            <person name="Tomoyasu Y."/>
            <person name="Trauner J."/>
            <person name="Van der Zee M."/>
            <person name="Vervoort M."/>
            <person name="Wittkopp N."/>
            <person name="Wimmer E.A."/>
            <person name="Yang X."/>
            <person name="Jones A.K."/>
            <person name="Sattelle D.B."/>
            <person name="Ebert P.R."/>
            <person name="Nelson D."/>
            <person name="Scott J.G."/>
            <person name="Beeman R.W."/>
            <person name="Muthukrishnan S."/>
            <person name="Kramer K.J."/>
            <person name="Arakane Y."/>
            <person name="Beeman R.W."/>
            <person name="Zhu Q."/>
            <person name="Hogenkamp D."/>
            <person name="Dixit R."/>
            <person name="Oppert B."/>
            <person name="Jiang H."/>
            <person name="Zou Z."/>
            <person name="Marshall J."/>
            <person name="Elpidina E."/>
            <person name="Vinokurov K."/>
            <person name="Oppert C."/>
            <person name="Zou Z."/>
            <person name="Evans J."/>
            <person name="Lu Z."/>
            <person name="Zhao P."/>
            <person name="Sumathipala N."/>
            <person name="Altincicek B."/>
            <person name="Vilcinskas A."/>
            <person name="Williams M."/>
            <person name="Hultmark D."/>
            <person name="Hetru C."/>
            <person name="Jiang H."/>
            <person name="Grimmelikhuijzen C.J."/>
            <person name="Hauser F."/>
            <person name="Cazzamali G."/>
            <person name="Williamson M."/>
            <person name="Park Y."/>
            <person name="Li B."/>
            <person name="Tanaka Y."/>
            <person name="Predel R."/>
            <person name="Neupert S."/>
            <person name="Schachtner J."/>
            <person name="Verleyen P."/>
            <person name="Raible F."/>
            <person name="Bork P."/>
            <person name="Friedrich M."/>
            <person name="Walden K.K."/>
            <person name="Robertson H.M."/>
            <person name="Angeli S."/>
            <person name="Foret S."/>
            <person name="Bucher G."/>
            <person name="Schuetz S."/>
            <person name="Maleszka R."/>
            <person name="Wimmer E.A."/>
            <person name="Beeman R.W."/>
            <person name="Lorenzen M."/>
            <person name="Tomoyasu Y."/>
            <person name="Miller S.C."/>
            <person name="Grossmann D."/>
            <person name="Bucher G."/>
        </authorList>
    </citation>
    <scope>NUCLEOTIDE SEQUENCE [LARGE SCALE GENOMIC DNA]</scope>
    <source>
        <strain evidence="14 15">Georgia GA2</strain>
    </source>
</reference>
<keyword evidence="9" id="KW-0233">DNA recombination</keyword>
<evidence type="ECO:0000259" key="13">
    <source>
        <dbReference type="SMART" id="SM00559"/>
    </source>
</evidence>
<dbReference type="EMBL" id="KQ971343">
    <property type="protein sequence ID" value="EFA03479.1"/>
    <property type="molecule type" value="Genomic_DNA"/>
</dbReference>
<evidence type="ECO:0000256" key="7">
    <source>
        <dbReference type="ARBA" id="ARBA00022840"/>
    </source>
</evidence>
<dbReference type="InterPro" id="IPR006164">
    <property type="entry name" value="DNA_bd_Ku70/Ku80"/>
</dbReference>
<gene>
    <name evidence="14" type="primary">AUGUSTUS-3.0.2_13478</name>
    <name evidence="14" type="ORF">TcasGA2_TC013478</name>
</gene>
<evidence type="ECO:0000256" key="9">
    <source>
        <dbReference type="ARBA" id="ARBA00023172"/>
    </source>
</evidence>
<dbReference type="GO" id="GO:0043564">
    <property type="term" value="C:Ku70:Ku80 complex"/>
    <property type="evidence" value="ECO:0000318"/>
    <property type="project" value="GO_Central"/>
</dbReference>
<comment type="similarity">
    <text evidence="2">Belongs to the ku80 family.</text>
</comment>
<dbReference type="GO" id="GO:0003684">
    <property type="term" value="F:damaged DNA binding"/>
    <property type="evidence" value="ECO:0007669"/>
    <property type="project" value="InterPro"/>
</dbReference>
<dbReference type="AlphaFoldDB" id="D6WLA5"/>
<dbReference type="GO" id="GO:0042162">
    <property type="term" value="F:telomeric DNA binding"/>
    <property type="evidence" value="ECO:0000318"/>
    <property type="project" value="GO_Central"/>
</dbReference>
<keyword evidence="10" id="KW-0234">DNA repair</keyword>
<dbReference type="CDD" id="cd00873">
    <property type="entry name" value="KU80"/>
    <property type="match status" value="1"/>
</dbReference>
<keyword evidence="11" id="KW-0539">Nucleus</keyword>
<feature type="region of interest" description="Disordered" evidence="12">
    <location>
        <begin position="488"/>
        <end position="513"/>
    </location>
</feature>
<dbReference type="InterPro" id="IPR036465">
    <property type="entry name" value="vWFA_dom_sf"/>
</dbReference>
<dbReference type="GO" id="GO:0004386">
    <property type="term" value="F:helicase activity"/>
    <property type="evidence" value="ECO:0007669"/>
    <property type="project" value="UniProtKB-KW"/>
</dbReference>
<dbReference type="HOGENOM" id="CLU_531385_0_0_1"/>
<keyword evidence="3" id="KW-0547">Nucleotide-binding</keyword>
<dbReference type="Pfam" id="PF02735">
    <property type="entry name" value="Ku"/>
    <property type="match status" value="1"/>
</dbReference>
<dbReference type="Proteomes" id="UP000007266">
    <property type="component" value="Linkage group 5"/>
</dbReference>
<dbReference type="STRING" id="7070.D6WLA5"/>
<dbReference type="PANTHER" id="PTHR12604">
    <property type="entry name" value="KU AUTOANTIGEN DNA HELICASE"/>
    <property type="match status" value="1"/>
</dbReference>
<feature type="compositionally biased region" description="Acidic residues" evidence="12">
    <location>
        <begin position="501"/>
        <end position="513"/>
    </location>
</feature>
<dbReference type="SMART" id="SM00559">
    <property type="entry name" value="Ku78"/>
    <property type="match status" value="1"/>
</dbReference>
<keyword evidence="4" id="KW-0227">DNA damage</keyword>
<dbReference type="SUPFAM" id="SSF100939">
    <property type="entry name" value="SPOC domain-like"/>
    <property type="match status" value="1"/>
</dbReference>
<evidence type="ECO:0000313" key="14">
    <source>
        <dbReference type="EMBL" id="EFA03479.1"/>
    </source>
</evidence>
<dbReference type="InterPro" id="IPR016194">
    <property type="entry name" value="SPOC-like_C_dom_sf"/>
</dbReference>
<dbReference type="SUPFAM" id="SSF53300">
    <property type="entry name" value="vWA-like"/>
    <property type="match status" value="1"/>
</dbReference>
<evidence type="ECO:0000313" key="15">
    <source>
        <dbReference type="Proteomes" id="UP000007266"/>
    </source>
</evidence>
<evidence type="ECO:0000256" key="3">
    <source>
        <dbReference type="ARBA" id="ARBA00022741"/>
    </source>
</evidence>
<dbReference type="Gene3D" id="3.40.50.410">
    <property type="entry name" value="von Willebrand factor, type A domain"/>
    <property type="match status" value="1"/>
</dbReference>
<dbReference type="GO" id="GO:0006310">
    <property type="term" value="P:DNA recombination"/>
    <property type="evidence" value="ECO:0007669"/>
    <property type="project" value="UniProtKB-KW"/>
</dbReference>
<dbReference type="KEGG" id="tca:663096"/>
<evidence type="ECO:0000256" key="8">
    <source>
        <dbReference type="ARBA" id="ARBA00023125"/>
    </source>
</evidence>
<comment type="subcellular location">
    <subcellularLocation>
        <location evidence="1">Nucleus</location>
    </subcellularLocation>
</comment>
<keyword evidence="15" id="KW-1185">Reference proteome</keyword>
<name>D6WLA5_TRICA</name>
<feature type="domain" description="Ku" evidence="13">
    <location>
        <begin position="272"/>
        <end position="406"/>
    </location>
</feature>
<evidence type="ECO:0000256" key="6">
    <source>
        <dbReference type="ARBA" id="ARBA00022806"/>
    </source>
</evidence>
<proteinExistence type="inferred from homology"/>
<dbReference type="PANTHER" id="PTHR12604:SF4">
    <property type="entry name" value="X-RAY REPAIR CROSS-COMPLEMENTING PROTEIN 5"/>
    <property type="match status" value="1"/>
</dbReference>
<evidence type="ECO:0000256" key="5">
    <source>
        <dbReference type="ARBA" id="ARBA00022801"/>
    </source>
</evidence>
<dbReference type="InterPro" id="IPR024193">
    <property type="entry name" value="Ku80"/>
</dbReference>
<feature type="compositionally biased region" description="Basic and acidic residues" evidence="12">
    <location>
        <begin position="488"/>
        <end position="500"/>
    </location>
</feature>
<evidence type="ECO:0000256" key="10">
    <source>
        <dbReference type="ARBA" id="ARBA00023204"/>
    </source>
</evidence>
<keyword evidence="5" id="KW-0378">Hydrolase</keyword>
<dbReference type="PhylomeDB" id="D6WLA5"/>
<evidence type="ECO:0000256" key="1">
    <source>
        <dbReference type="ARBA" id="ARBA00004123"/>
    </source>
</evidence>
<evidence type="ECO:0000256" key="12">
    <source>
        <dbReference type="SAM" id="MobiDB-lite"/>
    </source>
</evidence>
<keyword evidence="8" id="KW-0238">DNA-binding</keyword>
<sequence>MPPAAKRHCSVILFDLKGQNRLGALQTLLKISSTNFFSRSKDLTKLILLNSDKTENRLNARHGGYEHVNEVTKDVLSYNPKKLHDFVESSGVGEGNWLEGLHVAAANLVDEFEGIKGIITYQLLFITDLGSPLSKVDNGLIDKIARLLDRLGAFLYVVGPEIEPPFTIKTPENIKTWMENLQTNDPNIATIKTLISKIQNGVVCGPKIGTNLFFSYRNSGGSQPWNVPLGIGTNINIPAQTMKILNDIVQCKLVSAQGAIRPSTWIDAEDESIEFDASEVISGVSRHGKFVPVNNKMFQVSSSRSFSVLCFTDAANVPEHLMRGGGCYSVLPNASLEKNDAFNCLIDCLAQQNKYVIARRVYNNNYVPKIVVLVPKPDYNPKCFVLTALPFADDVRLNCKEQKVDLAPKIEENKSVYKLLDGLDTDNENSVKKAPLDIKMVQNVNVQRIVNAAVDKLLDKHINLEETDLDLMELPSGEYMEELKNSWPERKIEEVKKNEEPAADISDDDFDWE</sequence>
<accession>D6WLA5</accession>
<dbReference type="GO" id="GO:0006303">
    <property type="term" value="P:double-strand break repair via nonhomologous end joining"/>
    <property type="evidence" value="ECO:0000318"/>
    <property type="project" value="GO_Central"/>
</dbReference>
<keyword evidence="7" id="KW-0067">ATP-binding</keyword>
<protein>
    <submittedName>
        <fullName evidence="14">X-ray repair cross-complementing protein 5-like Protein</fullName>
    </submittedName>
</protein>
<dbReference type="GO" id="GO:0000723">
    <property type="term" value="P:telomere maintenance"/>
    <property type="evidence" value="ECO:0000318"/>
    <property type="project" value="GO_Central"/>
</dbReference>
<keyword evidence="6" id="KW-0347">Helicase</keyword>
<evidence type="ECO:0000256" key="2">
    <source>
        <dbReference type="ARBA" id="ARBA00007726"/>
    </source>
</evidence>
<dbReference type="InParanoid" id="D6WLA5"/>
<dbReference type="GO" id="GO:0005524">
    <property type="term" value="F:ATP binding"/>
    <property type="evidence" value="ECO:0007669"/>
    <property type="project" value="UniProtKB-KW"/>
</dbReference>
<reference evidence="14 15" key="2">
    <citation type="journal article" date="2010" name="Nucleic Acids Res.">
        <title>BeetleBase in 2010: revisions to provide comprehensive genomic information for Tribolium castaneum.</title>
        <authorList>
            <person name="Kim H.S."/>
            <person name="Murphy T."/>
            <person name="Xia J."/>
            <person name="Caragea D."/>
            <person name="Park Y."/>
            <person name="Beeman R.W."/>
            <person name="Lorenzen M.D."/>
            <person name="Butcher S."/>
            <person name="Manak J.R."/>
            <person name="Brown S.J."/>
        </authorList>
    </citation>
    <scope>GENOME REANNOTATION</scope>
    <source>
        <strain evidence="14 15">Georgia GA2</strain>
    </source>
</reference>
<evidence type="ECO:0000256" key="11">
    <source>
        <dbReference type="ARBA" id="ARBA00023242"/>
    </source>
</evidence>
<evidence type="ECO:0000256" key="4">
    <source>
        <dbReference type="ARBA" id="ARBA00022763"/>
    </source>
</evidence>